<dbReference type="InterPro" id="IPR035940">
    <property type="entry name" value="CAP_sf"/>
</dbReference>
<feature type="region of interest" description="Disordered" evidence="1">
    <location>
        <begin position="79"/>
        <end position="102"/>
    </location>
</feature>
<dbReference type="PANTHER" id="PTHR31157:SF1">
    <property type="entry name" value="SCP DOMAIN-CONTAINING PROTEIN"/>
    <property type="match status" value="1"/>
</dbReference>
<dbReference type="Pfam" id="PF00188">
    <property type="entry name" value="CAP"/>
    <property type="match status" value="1"/>
</dbReference>
<evidence type="ECO:0000259" key="2">
    <source>
        <dbReference type="Pfam" id="PF00188"/>
    </source>
</evidence>
<accession>A0A6J4IIB8</accession>
<gene>
    <name evidence="3" type="ORF">AVDCRST_MAG57-2246</name>
</gene>
<evidence type="ECO:0000256" key="1">
    <source>
        <dbReference type="SAM" id="MobiDB-lite"/>
    </source>
</evidence>
<dbReference type="Gene3D" id="3.40.33.10">
    <property type="entry name" value="CAP"/>
    <property type="match status" value="1"/>
</dbReference>
<evidence type="ECO:0000313" key="3">
    <source>
        <dbReference type="EMBL" id="CAA9253598.1"/>
    </source>
</evidence>
<dbReference type="PANTHER" id="PTHR31157">
    <property type="entry name" value="SCP DOMAIN-CONTAINING PROTEIN"/>
    <property type="match status" value="1"/>
</dbReference>
<protein>
    <submittedName>
        <fullName evidence="3">Allergen V5/Tpx-1 related</fullName>
    </submittedName>
</protein>
<dbReference type="EMBL" id="CADCTI010000183">
    <property type="protein sequence ID" value="CAA9253598.1"/>
    <property type="molecule type" value="Genomic_DNA"/>
</dbReference>
<sequence length="276" mass="27796">MHHASAGPPLLVRLISAFLRRVVRSGAGRRRGGRVALRLATSAVVTGLVLAIPVMGSSGSSATDANRDGRLLSAGELTGLTAPSAPEPTATGSLPGGTPRPVPVPPPAPVVPVVPVVPGAPAPEAPAPEPEAVEEIAVPEPAPTPAAAATPVSEGGTAGEVVSLVNAERAGAGCGPVAWDDGLAAVAQAHSDDMRDRDYFDHTNLDGLDPFDRAARAGVSARAENIAWGQVDAADVMSSWMDSAGHRANILNCGLTRLGVGIAQGAGGPWWTQLFG</sequence>
<dbReference type="SUPFAM" id="SSF55797">
    <property type="entry name" value="PR-1-like"/>
    <property type="match status" value="1"/>
</dbReference>
<organism evidence="3">
    <name type="scientific">uncultured Blastococcus sp</name>
    <dbReference type="NCBI Taxonomy" id="217144"/>
    <lineage>
        <taxon>Bacteria</taxon>
        <taxon>Bacillati</taxon>
        <taxon>Actinomycetota</taxon>
        <taxon>Actinomycetes</taxon>
        <taxon>Geodermatophilales</taxon>
        <taxon>Geodermatophilaceae</taxon>
        <taxon>Blastococcus</taxon>
        <taxon>environmental samples</taxon>
    </lineage>
</organism>
<name>A0A6J4IIB8_9ACTN</name>
<reference evidence="3" key="1">
    <citation type="submission" date="2020-02" db="EMBL/GenBank/DDBJ databases">
        <authorList>
            <person name="Meier V. D."/>
        </authorList>
    </citation>
    <scope>NUCLEOTIDE SEQUENCE</scope>
    <source>
        <strain evidence="3">AVDCRST_MAG57</strain>
    </source>
</reference>
<proteinExistence type="predicted"/>
<dbReference type="CDD" id="cd05379">
    <property type="entry name" value="CAP_bacterial"/>
    <property type="match status" value="1"/>
</dbReference>
<dbReference type="AlphaFoldDB" id="A0A6J4IIB8"/>
<feature type="domain" description="SCP" evidence="2">
    <location>
        <begin position="163"/>
        <end position="275"/>
    </location>
</feature>
<dbReference type="InterPro" id="IPR014044">
    <property type="entry name" value="CAP_dom"/>
</dbReference>